<dbReference type="KEGG" id="aagg:ETAA8_26280"/>
<evidence type="ECO:0000256" key="1">
    <source>
        <dbReference type="ARBA" id="ARBA00022490"/>
    </source>
</evidence>
<comment type="similarity">
    <text evidence="9">Belongs to the bacterial CoaD family.</text>
</comment>
<dbReference type="GO" id="GO:0015937">
    <property type="term" value="P:coenzyme A biosynthetic process"/>
    <property type="evidence" value="ECO:0007669"/>
    <property type="project" value="UniProtKB-UniRule"/>
</dbReference>
<keyword evidence="7 9" id="KW-0173">Coenzyme A biosynthesis</keyword>
<dbReference type="NCBIfam" id="TIGR00125">
    <property type="entry name" value="cyt_tran_rel"/>
    <property type="match status" value="1"/>
</dbReference>
<dbReference type="EMBL" id="CP036274">
    <property type="protein sequence ID" value="QDU27540.1"/>
    <property type="molecule type" value="Genomic_DNA"/>
</dbReference>
<dbReference type="Pfam" id="PF01467">
    <property type="entry name" value="CTP_transf_like"/>
    <property type="match status" value="1"/>
</dbReference>
<feature type="binding site" evidence="9">
    <location>
        <position position="14"/>
    </location>
    <ligand>
        <name>substrate</name>
    </ligand>
</feature>
<dbReference type="RefSeq" id="WP_145088446.1">
    <property type="nucleotide sequence ID" value="NZ_CP036274.1"/>
</dbReference>
<feature type="binding site" evidence="9">
    <location>
        <position position="103"/>
    </location>
    <ligand>
        <name>ATP</name>
        <dbReference type="ChEBI" id="CHEBI:30616"/>
    </ligand>
</feature>
<dbReference type="PRINTS" id="PR01020">
    <property type="entry name" value="LPSBIOSNTHSS"/>
</dbReference>
<comment type="subunit">
    <text evidence="9">Homohexamer.</text>
</comment>
<dbReference type="OrthoDB" id="9806661at2"/>
<dbReference type="GO" id="GO:0004595">
    <property type="term" value="F:pantetheine-phosphate adenylyltransferase activity"/>
    <property type="evidence" value="ECO:0007669"/>
    <property type="project" value="UniProtKB-UniRule"/>
</dbReference>
<dbReference type="Proteomes" id="UP000315017">
    <property type="component" value="Chromosome"/>
</dbReference>
<evidence type="ECO:0000313" key="12">
    <source>
        <dbReference type="Proteomes" id="UP000315017"/>
    </source>
</evidence>
<evidence type="ECO:0000256" key="2">
    <source>
        <dbReference type="ARBA" id="ARBA00022679"/>
    </source>
</evidence>
<feature type="binding site" evidence="9">
    <location>
        <begin position="14"/>
        <end position="15"/>
    </location>
    <ligand>
        <name>ATP</name>
        <dbReference type="ChEBI" id="CHEBI:30616"/>
    </ligand>
</feature>
<gene>
    <name evidence="9 11" type="primary">coaD</name>
    <name evidence="11" type="ORF">ETAA8_26280</name>
</gene>
<evidence type="ECO:0000313" key="11">
    <source>
        <dbReference type="EMBL" id="QDU27540.1"/>
    </source>
</evidence>
<keyword evidence="3 9" id="KW-0548">Nucleotidyltransferase</keyword>
<evidence type="ECO:0000256" key="8">
    <source>
        <dbReference type="ARBA" id="ARBA00029346"/>
    </source>
</evidence>
<sequence length="167" mass="18433">MTRSDSRLAVYTGSFDPLTLGHMNVIRRAARLVDTLVVGIGVNAEKKSLFTPEERVELVGRVTHSLGNVVVKAFSNLAVEFVRECGSRVMVRGVRPLTDLAGEFTMMMANKHLDPAIETVFLMADEEFAHVSSTLIKQITPLANDEMLGRFVPPELIPALRAKLAKR</sequence>
<comment type="pathway">
    <text evidence="9">Cofactor biosynthesis; coenzyme A biosynthesis; CoA from (R)-pantothenate: step 4/5.</text>
</comment>
<evidence type="ECO:0000256" key="9">
    <source>
        <dbReference type="HAMAP-Rule" id="MF_00151"/>
    </source>
</evidence>
<dbReference type="PANTHER" id="PTHR21342:SF1">
    <property type="entry name" value="PHOSPHOPANTETHEINE ADENYLYLTRANSFERASE"/>
    <property type="match status" value="1"/>
</dbReference>
<feature type="binding site" evidence="9">
    <location>
        <position position="92"/>
    </location>
    <ligand>
        <name>substrate</name>
    </ligand>
</feature>
<name>A0A517YBB7_9BACT</name>
<keyword evidence="6 9" id="KW-0460">Magnesium</keyword>
<keyword evidence="12" id="KW-1185">Reference proteome</keyword>
<keyword evidence="4 9" id="KW-0547">Nucleotide-binding</keyword>
<dbReference type="InterPro" id="IPR004821">
    <property type="entry name" value="Cyt_trans-like"/>
</dbReference>
<dbReference type="HAMAP" id="MF_00151">
    <property type="entry name" value="PPAT_bact"/>
    <property type="match status" value="1"/>
</dbReference>
<dbReference type="Gene3D" id="3.40.50.620">
    <property type="entry name" value="HUPs"/>
    <property type="match status" value="1"/>
</dbReference>
<feature type="binding site" evidence="9">
    <location>
        <position position="22"/>
    </location>
    <ligand>
        <name>ATP</name>
        <dbReference type="ChEBI" id="CHEBI:30616"/>
    </ligand>
</feature>
<evidence type="ECO:0000256" key="6">
    <source>
        <dbReference type="ARBA" id="ARBA00022842"/>
    </source>
</evidence>
<evidence type="ECO:0000256" key="7">
    <source>
        <dbReference type="ARBA" id="ARBA00022993"/>
    </source>
</evidence>
<evidence type="ECO:0000256" key="4">
    <source>
        <dbReference type="ARBA" id="ARBA00022741"/>
    </source>
</evidence>
<dbReference type="UniPathway" id="UPA00241">
    <property type="reaction ID" value="UER00355"/>
</dbReference>
<proteinExistence type="inferred from homology"/>
<dbReference type="PANTHER" id="PTHR21342">
    <property type="entry name" value="PHOSPHOPANTETHEINE ADENYLYLTRANSFERASE"/>
    <property type="match status" value="1"/>
</dbReference>
<feature type="site" description="Transition state stabilizer" evidence="9">
    <location>
        <position position="22"/>
    </location>
</feature>
<dbReference type="SUPFAM" id="SSF52374">
    <property type="entry name" value="Nucleotidylyl transferase"/>
    <property type="match status" value="1"/>
</dbReference>
<keyword evidence="2 9" id="KW-0808">Transferase</keyword>
<reference evidence="11 12" key="1">
    <citation type="submission" date="2019-02" db="EMBL/GenBank/DDBJ databases">
        <title>Deep-cultivation of Planctomycetes and their phenomic and genomic characterization uncovers novel biology.</title>
        <authorList>
            <person name="Wiegand S."/>
            <person name="Jogler M."/>
            <person name="Boedeker C."/>
            <person name="Pinto D."/>
            <person name="Vollmers J."/>
            <person name="Rivas-Marin E."/>
            <person name="Kohn T."/>
            <person name="Peeters S.H."/>
            <person name="Heuer A."/>
            <person name="Rast P."/>
            <person name="Oberbeckmann S."/>
            <person name="Bunk B."/>
            <person name="Jeske O."/>
            <person name="Meyerdierks A."/>
            <person name="Storesund J.E."/>
            <person name="Kallscheuer N."/>
            <person name="Luecker S."/>
            <person name="Lage O.M."/>
            <person name="Pohl T."/>
            <person name="Merkel B.J."/>
            <person name="Hornburger P."/>
            <person name="Mueller R.-W."/>
            <person name="Bruemmer F."/>
            <person name="Labrenz M."/>
            <person name="Spormann A.M."/>
            <person name="Op den Camp H."/>
            <person name="Overmann J."/>
            <person name="Amann R."/>
            <person name="Jetten M.S.M."/>
            <person name="Mascher T."/>
            <person name="Medema M.H."/>
            <person name="Devos D.P."/>
            <person name="Kaster A.-K."/>
            <person name="Ovreas L."/>
            <person name="Rohde M."/>
            <person name="Galperin M.Y."/>
            <person name="Jogler C."/>
        </authorList>
    </citation>
    <scope>NUCLEOTIDE SEQUENCE [LARGE SCALE GENOMIC DNA]</scope>
    <source>
        <strain evidence="11 12">ETA_A8</strain>
    </source>
</reference>
<accession>A0A517YBB7</accession>
<organism evidence="11 12">
    <name type="scientific">Anatilimnocola aggregata</name>
    <dbReference type="NCBI Taxonomy" id="2528021"/>
    <lineage>
        <taxon>Bacteria</taxon>
        <taxon>Pseudomonadati</taxon>
        <taxon>Planctomycetota</taxon>
        <taxon>Planctomycetia</taxon>
        <taxon>Pirellulales</taxon>
        <taxon>Pirellulaceae</taxon>
        <taxon>Anatilimnocola</taxon>
    </lineage>
</organism>
<comment type="cofactor">
    <cofactor evidence="9">
        <name>Mg(2+)</name>
        <dbReference type="ChEBI" id="CHEBI:18420"/>
    </cofactor>
</comment>
<dbReference type="GO" id="GO:0005737">
    <property type="term" value="C:cytoplasm"/>
    <property type="evidence" value="ECO:0007669"/>
    <property type="project" value="UniProtKB-SubCell"/>
</dbReference>
<dbReference type="GO" id="GO:0005524">
    <property type="term" value="F:ATP binding"/>
    <property type="evidence" value="ECO:0007669"/>
    <property type="project" value="UniProtKB-KW"/>
</dbReference>
<dbReference type="InterPro" id="IPR001980">
    <property type="entry name" value="PPAT"/>
</dbReference>
<feature type="binding site" evidence="9">
    <location>
        <position position="78"/>
    </location>
    <ligand>
        <name>substrate</name>
    </ligand>
</feature>
<dbReference type="AlphaFoldDB" id="A0A517YBB7"/>
<comment type="function">
    <text evidence="9">Reversibly transfers an adenylyl group from ATP to 4'-phosphopantetheine, yielding dephospho-CoA (dPCoA) and pyrophosphate.</text>
</comment>
<evidence type="ECO:0000256" key="5">
    <source>
        <dbReference type="ARBA" id="ARBA00022840"/>
    </source>
</evidence>
<feature type="binding site" evidence="9">
    <location>
        <begin position="93"/>
        <end position="95"/>
    </location>
    <ligand>
        <name>ATP</name>
        <dbReference type="ChEBI" id="CHEBI:30616"/>
    </ligand>
</feature>
<feature type="binding site" evidence="9">
    <location>
        <position position="46"/>
    </location>
    <ligand>
        <name>substrate</name>
    </ligand>
</feature>
<comment type="subcellular location">
    <subcellularLocation>
        <location evidence="9">Cytoplasm</location>
    </subcellularLocation>
</comment>
<dbReference type="NCBIfam" id="TIGR01510">
    <property type="entry name" value="coaD_prev_kdtB"/>
    <property type="match status" value="1"/>
</dbReference>
<dbReference type="EC" id="2.7.7.3" evidence="9"/>
<protein>
    <recommendedName>
        <fullName evidence="9">Phosphopantetheine adenylyltransferase</fullName>
        <ecNumber evidence="9">2.7.7.3</ecNumber>
    </recommendedName>
    <alternativeName>
        <fullName evidence="9">Dephospho-CoA pyrophosphorylase</fullName>
    </alternativeName>
    <alternativeName>
        <fullName evidence="9">Pantetheine-phosphate adenylyltransferase</fullName>
        <shortName evidence="9">PPAT</shortName>
    </alternativeName>
</protein>
<comment type="catalytic activity">
    <reaction evidence="8 9">
        <text>(R)-4'-phosphopantetheine + ATP + H(+) = 3'-dephospho-CoA + diphosphate</text>
        <dbReference type="Rhea" id="RHEA:19801"/>
        <dbReference type="ChEBI" id="CHEBI:15378"/>
        <dbReference type="ChEBI" id="CHEBI:30616"/>
        <dbReference type="ChEBI" id="CHEBI:33019"/>
        <dbReference type="ChEBI" id="CHEBI:57328"/>
        <dbReference type="ChEBI" id="CHEBI:61723"/>
        <dbReference type="EC" id="2.7.7.3"/>
    </reaction>
</comment>
<feature type="binding site" evidence="9">
    <location>
        <begin position="128"/>
        <end position="134"/>
    </location>
    <ligand>
        <name>ATP</name>
        <dbReference type="ChEBI" id="CHEBI:30616"/>
    </ligand>
</feature>
<keyword evidence="5 9" id="KW-0067">ATP-binding</keyword>
<evidence type="ECO:0000256" key="3">
    <source>
        <dbReference type="ARBA" id="ARBA00022695"/>
    </source>
</evidence>
<feature type="domain" description="Cytidyltransferase-like" evidence="10">
    <location>
        <begin position="10"/>
        <end position="138"/>
    </location>
</feature>
<dbReference type="InterPro" id="IPR014729">
    <property type="entry name" value="Rossmann-like_a/b/a_fold"/>
</dbReference>
<keyword evidence="1 9" id="KW-0963">Cytoplasm</keyword>
<evidence type="ECO:0000259" key="10">
    <source>
        <dbReference type="Pfam" id="PF01467"/>
    </source>
</evidence>